<name>A0A1I5LYG6_9BACT</name>
<reference evidence="1 2" key="1">
    <citation type="submission" date="2016-10" db="EMBL/GenBank/DDBJ databases">
        <authorList>
            <person name="de Groot N.N."/>
        </authorList>
    </citation>
    <scope>NUCLEOTIDE SEQUENCE [LARGE SCALE GENOMIC DNA]</scope>
    <source>
        <strain evidence="2">E92,LMG 26720,CCM 7988</strain>
    </source>
</reference>
<dbReference type="RefSeq" id="WP_092010320.1">
    <property type="nucleotide sequence ID" value="NZ_FOXH01000001.1"/>
</dbReference>
<evidence type="ECO:0000313" key="1">
    <source>
        <dbReference type="EMBL" id="SFP02369.1"/>
    </source>
</evidence>
<dbReference type="Proteomes" id="UP000199306">
    <property type="component" value="Unassembled WGS sequence"/>
</dbReference>
<gene>
    <name evidence="1" type="ORF">SAMN04515674_10124</name>
</gene>
<keyword evidence="2" id="KW-1185">Reference proteome</keyword>
<evidence type="ECO:0000313" key="2">
    <source>
        <dbReference type="Proteomes" id="UP000199306"/>
    </source>
</evidence>
<organism evidence="1 2">
    <name type="scientific">Pseudarcicella hirudinis</name>
    <dbReference type="NCBI Taxonomy" id="1079859"/>
    <lineage>
        <taxon>Bacteria</taxon>
        <taxon>Pseudomonadati</taxon>
        <taxon>Bacteroidota</taxon>
        <taxon>Cytophagia</taxon>
        <taxon>Cytophagales</taxon>
        <taxon>Flectobacillaceae</taxon>
        <taxon>Pseudarcicella</taxon>
    </lineage>
</organism>
<accession>A0A1I5LYG6</accession>
<sequence length="111" mass="13142">METQKMEFAGMLKDYQLWLQKLQSDAELFKNYRENTFVNAIRPALSEQLKTIEQETQQLIRLFARVILKAGSHNLKITTQLLSVHTQIRSVFCFHYQHVEELLSEMEEVLI</sequence>
<protein>
    <submittedName>
        <fullName evidence="1">Uncharacterized protein</fullName>
    </submittedName>
</protein>
<dbReference type="STRING" id="1079859.SAMN04515674_10124"/>
<dbReference type="EMBL" id="FOXH01000001">
    <property type="protein sequence ID" value="SFP02369.1"/>
    <property type="molecule type" value="Genomic_DNA"/>
</dbReference>
<proteinExistence type="predicted"/>
<dbReference type="AlphaFoldDB" id="A0A1I5LYG6"/>